<dbReference type="AlphaFoldDB" id="A0A7S1IH01"/>
<dbReference type="CDD" id="cd22976">
    <property type="entry name" value="DD_EFCAB10"/>
    <property type="match status" value="1"/>
</dbReference>
<dbReference type="SUPFAM" id="SSF50800">
    <property type="entry name" value="PK beta-barrel domain-like"/>
    <property type="match status" value="1"/>
</dbReference>
<dbReference type="Pfam" id="PF00224">
    <property type="entry name" value="PK"/>
    <property type="match status" value="1"/>
</dbReference>
<dbReference type="InterPro" id="IPR001697">
    <property type="entry name" value="Pyr_Knase"/>
</dbReference>
<evidence type="ECO:0000256" key="8">
    <source>
        <dbReference type="ARBA" id="ARBA00022741"/>
    </source>
</evidence>
<evidence type="ECO:0000256" key="5">
    <source>
        <dbReference type="ARBA" id="ARBA00012142"/>
    </source>
</evidence>
<evidence type="ECO:0000256" key="2">
    <source>
        <dbReference type="ARBA" id="ARBA00001958"/>
    </source>
</evidence>
<dbReference type="Gene3D" id="2.40.33.10">
    <property type="entry name" value="PK beta-barrel domain-like"/>
    <property type="match status" value="1"/>
</dbReference>
<proteinExistence type="inferred from homology"/>
<dbReference type="GO" id="GO:0030955">
    <property type="term" value="F:potassium ion binding"/>
    <property type="evidence" value="ECO:0007669"/>
    <property type="project" value="InterPro"/>
</dbReference>
<keyword evidence="13" id="KW-0670">Pyruvate</keyword>
<dbReference type="Pfam" id="PF02887">
    <property type="entry name" value="PK_C"/>
    <property type="match status" value="1"/>
</dbReference>
<sequence length="543" mass="58657">MEATGETMSYLSKHNIPQTLDAAVKNLLAVQPEDPKAFLAQQLAAVGTKPAPPIPDVTVMHTPQSRETSIICTIGPKVANAEMLGKLMDTGMDVTRMNFSHGTYEWFEGVISSKKEAEASRPGKWVALALDTKGPEIRTGLMSGGEITVIPGSEVVVTTNEEFKTSGTASRIYVDYKDLPTTVKPGGLIYMDDGLLGLKVIECSGMDVKCVAINGATLSDRRGVNLPNARVTLPAVSEKDKADITFGCKNGIDVIFASFIRTAAQVQEIKDLLKSLDASHVMVFSKIENQEGIDNFDEILKATDGVMVARGDLGIEIPAQKVFTAQKMLIRKCNIAAKPVICATQMLESMIVNPRPTRAEVSDVGNAIADGADCVMLSGETAKGKWPLEAVSMMCDVCLEAEAMFDGDGIFRYMKDITPRPISSMEAMARSAVSLSFDEDFAMIIVVSEAGTTQKYVAKYRPRCPIFVVTNKPHIARQGVFLRGVISHVVESFGNVNELLELACNVAKTKGIAQRGQKAIAVYDSDLSDGIEDATTCRVIEIR</sequence>
<dbReference type="InterPro" id="IPR011037">
    <property type="entry name" value="Pyrv_Knase-like_insert_dom_sf"/>
</dbReference>
<protein>
    <recommendedName>
        <fullName evidence="5 15">Pyruvate kinase</fullName>
        <ecNumber evidence="5 15">2.7.1.40</ecNumber>
    </recommendedName>
</protein>
<dbReference type="InterPro" id="IPR015813">
    <property type="entry name" value="Pyrv/PenolPyrv_kinase-like_dom"/>
</dbReference>
<dbReference type="EC" id="2.7.1.40" evidence="5 15"/>
<comment type="cofactor">
    <cofactor evidence="2">
        <name>K(+)</name>
        <dbReference type="ChEBI" id="CHEBI:29103"/>
    </cofactor>
</comment>
<dbReference type="Gene3D" id="3.40.1380.20">
    <property type="entry name" value="Pyruvate kinase, C-terminal domain"/>
    <property type="match status" value="1"/>
</dbReference>
<comment type="similarity">
    <text evidence="4 15">Belongs to the pyruvate kinase family.</text>
</comment>
<dbReference type="GO" id="GO:0005524">
    <property type="term" value="F:ATP binding"/>
    <property type="evidence" value="ECO:0007669"/>
    <property type="project" value="UniProtKB-KW"/>
</dbReference>
<name>A0A7S1IH01_9EUGL</name>
<dbReference type="NCBIfam" id="TIGR01064">
    <property type="entry name" value="pyruv_kin"/>
    <property type="match status" value="1"/>
</dbReference>
<evidence type="ECO:0000259" key="16">
    <source>
        <dbReference type="Pfam" id="PF00224"/>
    </source>
</evidence>
<dbReference type="FunFam" id="2.40.33.10:FF:000001">
    <property type="entry name" value="Pyruvate kinase"/>
    <property type="match status" value="1"/>
</dbReference>
<dbReference type="GO" id="GO:0006950">
    <property type="term" value="P:response to stress"/>
    <property type="evidence" value="ECO:0007669"/>
    <property type="project" value="UniProtKB-ARBA"/>
</dbReference>
<keyword evidence="8" id="KW-0547">Nucleotide-binding</keyword>
<evidence type="ECO:0000256" key="14">
    <source>
        <dbReference type="ARBA" id="ARBA00048152"/>
    </source>
</evidence>
<evidence type="ECO:0000256" key="7">
    <source>
        <dbReference type="ARBA" id="ARBA00022723"/>
    </source>
</evidence>
<dbReference type="UniPathway" id="UPA00109">
    <property type="reaction ID" value="UER00188"/>
</dbReference>
<dbReference type="InterPro" id="IPR015793">
    <property type="entry name" value="Pyrv_Knase_brl"/>
</dbReference>
<keyword evidence="9 15" id="KW-0418">Kinase</keyword>
<keyword evidence="10" id="KW-0067">ATP-binding</keyword>
<dbReference type="PRINTS" id="PR01050">
    <property type="entry name" value="PYRUVTKNASE"/>
</dbReference>
<keyword evidence="6 15" id="KW-0808">Transferase</keyword>
<dbReference type="GO" id="GO:0004743">
    <property type="term" value="F:pyruvate kinase activity"/>
    <property type="evidence" value="ECO:0007669"/>
    <property type="project" value="UniProtKB-EC"/>
</dbReference>
<dbReference type="InterPro" id="IPR049760">
    <property type="entry name" value="DD_EFCAB10"/>
</dbReference>
<evidence type="ECO:0000256" key="4">
    <source>
        <dbReference type="ARBA" id="ARBA00008663"/>
    </source>
</evidence>
<keyword evidence="7" id="KW-0479">Metal-binding</keyword>
<dbReference type="InterPro" id="IPR015795">
    <property type="entry name" value="Pyrv_Knase_C"/>
</dbReference>
<evidence type="ECO:0000256" key="6">
    <source>
        <dbReference type="ARBA" id="ARBA00022679"/>
    </source>
</evidence>
<comment type="catalytic activity">
    <reaction evidence="14 15">
        <text>pyruvate + ATP = phosphoenolpyruvate + ADP + H(+)</text>
        <dbReference type="Rhea" id="RHEA:18157"/>
        <dbReference type="ChEBI" id="CHEBI:15361"/>
        <dbReference type="ChEBI" id="CHEBI:15378"/>
        <dbReference type="ChEBI" id="CHEBI:30616"/>
        <dbReference type="ChEBI" id="CHEBI:58702"/>
        <dbReference type="ChEBI" id="CHEBI:456216"/>
        <dbReference type="EC" id="2.7.1.40"/>
    </reaction>
</comment>
<evidence type="ECO:0000256" key="9">
    <source>
        <dbReference type="ARBA" id="ARBA00022777"/>
    </source>
</evidence>
<gene>
    <name evidence="18" type="ORF">EGYM00392_LOCUS23388</name>
</gene>
<evidence type="ECO:0000313" key="18">
    <source>
        <dbReference type="EMBL" id="CAD9012287.1"/>
    </source>
</evidence>
<dbReference type="NCBIfam" id="NF004978">
    <property type="entry name" value="PRK06354.1"/>
    <property type="match status" value="1"/>
</dbReference>
<reference evidence="18" key="1">
    <citation type="submission" date="2021-01" db="EMBL/GenBank/DDBJ databases">
        <authorList>
            <person name="Corre E."/>
            <person name="Pelletier E."/>
            <person name="Niang G."/>
            <person name="Scheremetjew M."/>
            <person name="Finn R."/>
            <person name="Kale V."/>
            <person name="Holt S."/>
            <person name="Cochrane G."/>
            <person name="Meng A."/>
            <person name="Brown T."/>
            <person name="Cohen L."/>
        </authorList>
    </citation>
    <scope>NUCLEOTIDE SEQUENCE</scope>
    <source>
        <strain evidence="18">NIES-381</strain>
    </source>
</reference>
<keyword evidence="12 15" id="KW-0324">Glycolysis</keyword>
<comment type="pathway">
    <text evidence="3 15">Carbohydrate degradation; glycolysis; pyruvate from D-glyceraldehyde 3-phosphate: step 5/5.</text>
</comment>
<evidence type="ECO:0000256" key="3">
    <source>
        <dbReference type="ARBA" id="ARBA00004997"/>
    </source>
</evidence>
<dbReference type="SUPFAM" id="SSF52935">
    <property type="entry name" value="PK C-terminal domain-like"/>
    <property type="match status" value="1"/>
</dbReference>
<dbReference type="PANTHER" id="PTHR11817">
    <property type="entry name" value="PYRUVATE KINASE"/>
    <property type="match status" value="1"/>
</dbReference>
<evidence type="ECO:0000256" key="15">
    <source>
        <dbReference type="RuleBase" id="RU000504"/>
    </source>
</evidence>
<evidence type="ECO:0000256" key="13">
    <source>
        <dbReference type="ARBA" id="ARBA00023317"/>
    </source>
</evidence>
<dbReference type="EMBL" id="HBGA01063100">
    <property type="protein sequence ID" value="CAD9012287.1"/>
    <property type="molecule type" value="Transcribed_RNA"/>
</dbReference>
<feature type="domain" description="Pyruvate kinase C-terminal" evidence="17">
    <location>
        <begin position="426"/>
        <end position="524"/>
    </location>
</feature>
<dbReference type="InterPro" id="IPR036918">
    <property type="entry name" value="Pyrv_Knase_C_sf"/>
</dbReference>
<dbReference type="GO" id="GO:0000287">
    <property type="term" value="F:magnesium ion binding"/>
    <property type="evidence" value="ECO:0007669"/>
    <property type="project" value="InterPro"/>
</dbReference>
<evidence type="ECO:0000259" key="17">
    <source>
        <dbReference type="Pfam" id="PF02887"/>
    </source>
</evidence>
<accession>A0A7S1IH01</accession>
<evidence type="ECO:0000256" key="11">
    <source>
        <dbReference type="ARBA" id="ARBA00022842"/>
    </source>
</evidence>
<feature type="domain" description="Pyruvate kinase barrel" evidence="16">
    <location>
        <begin position="66"/>
        <end position="391"/>
    </location>
</feature>
<dbReference type="SUPFAM" id="SSF51621">
    <property type="entry name" value="Phosphoenolpyruvate/pyruvate domain"/>
    <property type="match status" value="1"/>
</dbReference>
<dbReference type="InterPro" id="IPR015806">
    <property type="entry name" value="Pyrv_Knase_insert_dom_sf"/>
</dbReference>
<dbReference type="GO" id="GO:0016301">
    <property type="term" value="F:kinase activity"/>
    <property type="evidence" value="ECO:0007669"/>
    <property type="project" value="UniProtKB-KW"/>
</dbReference>
<evidence type="ECO:0000256" key="1">
    <source>
        <dbReference type="ARBA" id="ARBA00001946"/>
    </source>
</evidence>
<dbReference type="NCBIfam" id="NF004491">
    <property type="entry name" value="PRK05826.1"/>
    <property type="match status" value="1"/>
</dbReference>
<dbReference type="InterPro" id="IPR040442">
    <property type="entry name" value="Pyrv_kinase-like_dom_sf"/>
</dbReference>
<dbReference type="SUPFAM" id="SSF47391">
    <property type="entry name" value="Dimerization-anchoring domain of cAMP-dependent PK regulatory subunit"/>
    <property type="match status" value="1"/>
</dbReference>
<evidence type="ECO:0000256" key="12">
    <source>
        <dbReference type="ARBA" id="ARBA00023152"/>
    </source>
</evidence>
<evidence type="ECO:0000256" key="10">
    <source>
        <dbReference type="ARBA" id="ARBA00022840"/>
    </source>
</evidence>
<keyword evidence="11 15" id="KW-0460">Magnesium</keyword>
<organism evidence="18">
    <name type="scientific">Eutreptiella gymnastica</name>
    <dbReference type="NCBI Taxonomy" id="73025"/>
    <lineage>
        <taxon>Eukaryota</taxon>
        <taxon>Discoba</taxon>
        <taxon>Euglenozoa</taxon>
        <taxon>Euglenida</taxon>
        <taxon>Spirocuta</taxon>
        <taxon>Euglenophyceae</taxon>
        <taxon>Eutreptiales</taxon>
        <taxon>Eutreptiaceae</taxon>
        <taxon>Eutreptiella</taxon>
    </lineage>
</organism>
<comment type="cofactor">
    <cofactor evidence="1">
        <name>Mg(2+)</name>
        <dbReference type="ChEBI" id="CHEBI:18420"/>
    </cofactor>
</comment>
<dbReference type="Gene3D" id="3.20.20.60">
    <property type="entry name" value="Phosphoenolpyruvate-binding domains"/>
    <property type="match status" value="1"/>
</dbReference>
<dbReference type="FunFam" id="3.20.20.60:FF:000001">
    <property type="entry name" value="Pyruvate kinase"/>
    <property type="match status" value="1"/>
</dbReference>
<dbReference type="Gene3D" id="1.20.890.10">
    <property type="entry name" value="cAMP-dependent protein kinase regulatory subunit, dimerization-anchoring domain"/>
    <property type="match status" value="1"/>
</dbReference>